<dbReference type="CDD" id="cd16037">
    <property type="entry name" value="sulfatase_like"/>
    <property type="match status" value="1"/>
</dbReference>
<sequence>MSRSQNVLLILSDEHRPGALGCAGHPHVETPTLDSLAAEGVRFTDAYCSSPLCVPSRASFATGRYVHEIGYWDNAAPYDGTPPSWGHHLTDHGVDHTTIGKLHFQPDVDDGFDDQVLTSHMETQDTFGLYRDPPHVRPGGRARIERAGPVPDGEAWYNADGPDHVCDENRFERAVEWIERRGERDDDEPWLLSVNPLIPHFPLEVEQSYYDLYPVADMDLPVDCPSVDDHPALEQLRNHFDGRDLDEEALRRTRSAYYGLVTALDDYVGDLLDALDRTDQAEDTLVIYTSDHGEMLGDHDLWWKCCMYEQSAGVPLIVRGPDIDVGRTVETPVSLLDVLPTMTDALGIPADPAWRGTSLLPFATGKREPNPDRTVFSEYHAHGVGRGFYMIRRSCYKYVHYLNGPDQLFDLDADPKELENLADHPDHRDVRKSLEAALRDLVDPVEADARAQEDQRRRRELSDDDGPSNTDPH</sequence>
<dbReference type="Proteomes" id="UP001596547">
    <property type="component" value="Unassembled WGS sequence"/>
</dbReference>
<reference evidence="5 6" key="1">
    <citation type="journal article" date="2019" name="Int. J. Syst. Evol. Microbiol.">
        <title>The Global Catalogue of Microorganisms (GCM) 10K type strain sequencing project: providing services to taxonomists for standard genome sequencing and annotation.</title>
        <authorList>
            <consortium name="The Broad Institute Genomics Platform"/>
            <consortium name="The Broad Institute Genome Sequencing Center for Infectious Disease"/>
            <person name="Wu L."/>
            <person name="Ma J."/>
        </authorList>
    </citation>
    <scope>NUCLEOTIDE SEQUENCE [LARGE SCALE GENOMIC DNA]</scope>
    <source>
        <strain evidence="5 6">PSR21</strain>
    </source>
</reference>
<evidence type="ECO:0000313" key="6">
    <source>
        <dbReference type="Proteomes" id="UP001596547"/>
    </source>
</evidence>
<dbReference type="AlphaFoldDB" id="A0ABD6ADG4"/>
<comment type="caution">
    <text evidence="5">The sequence shown here is derived from an EMBL/GenBank/DDBJ whole genome shotgun (WGS) entry which is preliminary data.</text>
</comment>
<dbReference type="PANTHER" id="PTHR45953:SF1">
    <property type="entry name" value="IDURONATE 2-SULFATASE"/>
    <property type="match status" value="1"/>
</dbReference>
<dbReference type="RefSeq" id="WP_276305934.1">
    <property type="nucleotide sequence ID" value="NZ_CP119993.1"/>
</dbReference>
<evidence type="ECO:0000256" key="3">
    <source>
        <dbReference type="SAM" id="MobiDB-lite"/>
    </source>
</evidence>
<keyword evidence="2" id="KW-0378">Hydrolase</keyword>
<feature type="compositionally biased region" description="Basic and acidic residues" evidence="3">
    <location>
        <begin position="442"/>
        <end position="461"/>
    </location>
</feature>
<proteinExistence type="predicted"/>
<evidence type="ECO:0000256" key="2">
    <source>
        <dbReference type="ARBA" id="ARBA00022801"/>
    </source>
</evidence>
<dbReference type="EMBL" id="JBHTBF010000003">
    <property type="protein sequence ID" value="MFC7318275.1"/>
    <property type="molecule type" value="Genomic_DNA"/>
</dbReference>
<feature type="domain" description="Sulfatase N-terminal" evidence="4">
    <location>
        <begin position="5"/>
        <end position="348"/>
    </location>
</feature>
<protein>
    <submittedName>
        <fullName evidence="5">Sulfatase-like hydrolase/transferase</fullName>
    </submittedName>
</protein>
<evidence type="ECO:0000313" key="5">
    <source>
        <dbReference type="EMBL" id="MFC7318275.1"/>
    </source>
</evidence>
<evidence type="ECO:0000256" key="1">
    <source>
        <dbReference type="ARBA" id="ARBA00022723"/>
    </source>
</evidence>
<dbReference type="SUPFAM" id="SSF53649">
    <property type="entry name" value="Alkaline phosphatase-like"/>
    <property type="match status" value="1"/>
</dbReference>
<keyword evidence="6" id="KW-1185">Reference proteome</keyword>
<dbReference type="InterPro" id="IPR000917">
    <property type="entry name" value="Sulfatase_N"/>
</dbReference>
<dbReference type="Pfam" id="PF00884">
    <property type="entry name" value="Sulfatase"/>
    <property type="match status" value="1"/>
</dbReference>
<gene>
    <name evidence="5" type="ORF">ACFQPE_15950</name>
</gene>
<dbReference type="PANTHER" id="PTHR45953">
    <property type="entry name" value="IDURONATE 2-SULFATASE"/>
    <property type="match status" value="1"/>
</dbReference>
<feature type="region of interest" description="Disordered" evidence="3">
    <location>
        <begin position="442"/>
        <end position="473"/>
    </location>
</feature>
<dbReference type="GO" id="GO:0016787">
    <property type="term" value="F:hydrolase activity"/>
    <property type="evidence" value="ECO:0007669"/>
    <property type="project" value="UniProtKB-KW"/>
</dbReference>
<dbReference type="GeneID" id="79317552"/>
<dbReference type="InterPro" id="IPR017850">
    <property type="entry name" value="Alkaline_phosphatase_core_sf"/>
</dbReference>
<name>A0ABD6ADG4_9EURY</name>
<dbReference type="GO" id="GO:0046872">
    <property type="term" value="F:metal ion binding"/>
    <property type="evidence" value="ECO:0007669"/>
    <property type="project" value="UniProtKB-KW"/>
</dbReference>
<accession>A0ABD6ADG4</accession>
<dbReference type="Gene3D" id="3.40.720.10">
    <property type="entry name" value="Alkaline Phosphatase, subunit A"/>
    <property type="match status" value="1"/>
</dbReference>
<evidence type="ECO:0000259" key="4">
    <source>
        <dbReference type="Pfam" id="PF00884"/>
    </source>
</evidence>
<organism evidence="5 6">
    <name type="scientific">Halomarina halobia</name>
    <dbReference type="NCBI Taxonomy" id="3033386"/>
    <lineage>
        <taxon>Archaea</taxon>
        <taxon>Methanobacteriati</taxon>
        <taxon>Methanobacteriota</taxon>
        <taxon>Stenosarchaea group</taxon>
        <taxon>Halobacteria</taxon>
        <taxon>Halobacteriales</taxon>
        <taxon>Natronomonadaceae</taxon>
        <taxon>Halomarina</taxon>
    </lineage>
</organism>
<keyword evidence="1" id="KW-0479">Metal-binding</keyword>